<comment type="caution">
    <text evidence="1">The sequence shown here is derived from an EMBL/GenBank/DDBJ whole genome shotgun (WGS) entry which is preliminary data.</text>
</comment>
<protein>
    <submittedName>
        <fullName evidence="1">Uncharacterized protein</fullName>
    </submittedName>
</protein>
<proteinExistence type="predicted"/>
<dbReference type="AlphaFoldDB" id="A0A8H5H8I6"/>
<sequence length="177" mass="20292">MWGLRAVLLNIGRGLTSLTIQMDILNSIDLTLRDLVFPNLERFQLISNWLDHDVYTVFYWLVHQSTPTGNLPAHPTLTFESDSEEDRTNKASSKLTNLRFIHLTFGANPSDCHRADSELNDLISATPSLEEITADVTMREYGIMAFAGEECLNRYFPRVYATGRLRHGKVDMWWEAK</sequence>
<accession>A0A8H5H8I6</accession>
<dbReference type="OrthoDB" id="2745898at2759"/>
<evidence type="ECO:0000313" key="1">
    <source>
        <dbReference type="EMBL" id="KAF5378629.1"/>
    </source>
</evidence>
<dbReference type="EMBL" id="JAACJN010000075">
    <property type="protein sequence ID" value="KAF5378629.1"/>
    <property type="molecule type" value="Genomic_DNA"/>
</dbReference>
<dbReference type="Proteomes" id="UP000518752">
    <property type="component" value="Unassembled WGS sequence"/>
</dbReference>
<name>A0A8H5H8I6_9AGAR</name>
<evidence type="ECO:0000313" key="2">
    <source>
        <dbReference type="Proteomes" id="UP000518752"/>
    </source>
</evidence>
<reference evidence="1 2" key="1">
    <citation type="journal article" date="2020" name="ISME J.">
        <title>Uncovering the hidden diversity of litter-decomposition mechanisms in mushroom-forming fungi.</title>
        <authorList>
            <person name="Floudas D."/>
            <person name="Bentzer J."/>
            <person name="Ahren D."/>
            <person name="Johansson T."/>
            <person name="Persson P."/>
            <person name="Tunlid A."/>
        </authorList>
    </citation>
    <scope>NUCLEOTIDE SEQUENCE [LARGE SCALE GENOMIC DNA]</scope>
    <source>
        <strain evidence="1 2">CBS 406.79</strain>
    </source>
</reference>
<organism evidence="1 2">
    <name type="scientific">Collybiopsis confluens</name>
    <dbReference type="NCBI Taxonomy" id="2823264"/>
    <lineage>
        <taxon>Eukaryota</taxon>
        <taxon>Fungi</taxon>
        <taxon>Dikarya</taxon>
        <taxon>Basidiomycota</taxon>
        <taxon>Agaricomycotina</taxon>
        <taxon>Agaricomycetes</taxon>
        <taxon>Agaricomycetidae</taxon>
        <taxon>Agaricales</taxon>
        <taxon>Marasmiineae</taxon>
        <taxon>Omphalotaceae</taxon>
        <taxon>Collybiopsis</taxon>
    </lineage>
</organism>
<keyword evidence="2" id="KW-1185">Reference proteome</keyword>
<gene>
    <name evidence="1" type="ORF">D9757_009527</name>
</gene>